<organism evidence="1 2">
    <name type="scientific">Anoxybacteroides amylolyticum</name>
    <dbReference type="NCBI Taxonomy" id="294699"/>
    <lineage>
        <taxon>Bacteria</taxon>
        <taxon>Bacillati</taxon>
        <taxon>Bacillota</taxon>
        <taxon>Bacilli</taxon>
        <taxon>Bacillales</taxon>
        <taxon>Anoxybacillaceae</taxon>
        <taxon>Anoxybacteroides</taxon>
    </lineage>
</organism>
<sequence length="69" mass="7690">MRQHPFYVQQTISFSRNEDGMDVPMASRELTPVESHANDSSLLARSGSLKQEHSKNIGLSIFLVAGKDE</sequence>
<evidence type="ECO:0000313" key="1">
    <source>
        <dbReference type="EMBL" id="ANB62227.1"/>
    </source>
</evidence>
<keyword evidence="2" id="KW-1185">Reference proteome</keyword>
<dbReference type="Proteomes" id="UP000076865">
    <property type="component" value="Plasmid pDSM15939_1"/>
</dbReference>
<dbReference type="AlphaFoldDB" id="A0A160F6J0"/>
<reference evidence="1 2" key="1">
    <citation type="journal article" date="2006" name="Syst. Appl. Microbiol.">
        <title>Anoxybacillus amylolyticus sp. nov., a thermophilic amylase producing bacterium isolated from Mount Rittmann (Antarctica).</title>
        <authorList>
            <person name="Poli A."/>
            <person name="Esposito E."/>
            <person name="Lama L."/>
            <person name="Orlando P."/>
            <person name="Nicolaus G."/>
            <person name="de Appolonia F."/>
            <person name="Gambacorta A."/>
            <person name="Nicolaus B."/>
        </authorList>
    </citation>
    <scope>NUCLEOTIDE SEQUENCE [LARGE SCALE GENOMIC DNA]</scope>
    <source>
        <strain evidence="1 2">DSM 15939</strain>
        <plasmid evidence="2">Plasmid pdsm15939_1</plasmid>
    </source>
</reference>
<keyword evidence="1" id="KW-0614">Plasmid</keyword>
<protein>
    <submittedName>
        <fullName evidence="1">Uncharacterized protein</fullName>
    </submittedName>
</protein>
<dbReference type="KEGG" id="aamy:GFC30_3040"/>
<accession>A0A160F6J0</accession>
<proteinExistence type="predicted"/>
<geneLocation type="plasmid" evidence="2">
    <name>pdsm15939_1</name>
</geneLocation>
<evidence type="ECO:0000313" key="2">
    <source>
        <dbReference type="Proteomes" id="UP000076865"/>
    </source>
</evidence>
<name>A0A160F6J0_9BACL</name>
<dbReference type="PATRIC" id="fig|294699.3.peg.3143"/>
<dbReference type="EMBL" id="CP015439">
    <property type="protein sequence ID" value="ANB62227.1"/>
    <property type="molecule type" value="Genomic_DNA"/>
</dbReference>
<gene>
    <name evidence="1" type="ORF">GFC30_3040</name>
</gene>